<organism evidence="9 10">
    <name type="scientific">Sporosarcina jeotgali</name>
    <dbReference type="NCBI Taxonomy" id="3020056"/>
    <lineage>
        <taxon>Bacteria</taxon>
        <taxon>Bacillati</taxon>
        <taxon>Bacillota</taxon>
        <taxon>Bacilli</taxon>
        <taxon>Bacillales</taxon>
        <taxon>Caryophanaceae</taxon>
        <taxon>Sporosarcina</taxon>
    </lineage>
</organism>
<evidence type="ECO:0000256" key="1">
    <source>
        <dbReference type="ARBA" id="ARBA00022553"/>
    </source>
</evidence>
<dbReference type="PRINTS" id="PR00038">
    <property type="entry name" value="HTHLUXR"/>
</dbReference>
<dbReference type="InterPro" id="IPR011006">
    <property type="entry name" value="CheY-like_superfamily"/>
</dbReference>
<protein>
    <submittedName>
        <fullName evidence="9">Response regulator transcription factor</fullName>
    </submittedName>
</protein>
<evidence type="ECO:0000256" key="6">
    <source>
        <dbReference type="PROSITE-ProRule" id="PRU00169"/>
    </source>
</evidence>
<dbReference type="CDD" id="cd06170">
    <property type="entry name" value="LuxR_C_like"/>
    <property type="match status" value="1"/>
</dbReference>
<evidence type="ECO:0000256" key="2">
    <source>
        <dbReference type="ARBA" id="ARBA00023012"/>
    </source>
</evidence>
<dbReference type="Pfam" id="PF00196">
    <property type="entry name" value="GerE"/>
    <property type="match status" value="1"/>
</dbReference>
<feature type="modified residue" description="4-aspartylphosphate" evidence="6">
    <location>
        <position position="54"/>
    </location>
</feature>
<dbReference type="Pfam" id="PF00072">
    <property type="entry name" value="Response_reg"/>
    <property type="match status" value="1"/>
</dbReference>
<dbReference type="Gene3D" id="1.10.10.10">
    <property type="entry name" value="Winged helix-like DNA-binding domain superfamily/Winged helix DNA-binding domain"/>
    <property type="match status" value="1"/>
</dbReference>
<keyword evidence="1 6" id="KW-0597">Phosphoprotein</keyword>
<gene>
    <name evidence="9" type="ORF">PGH26_02760</name>
</gene>
<evidence type="ECO:0000313" key="10">
    <source>
        <dbReference type="Proteomes" id="UP001303532"/>
    </source>
</evidence>
<accession>A0ABZ0KWT9</accession>
<sequence length="201" mass="22364">MISLLIAEDQKILRGALGTLLDFEEDLTVIGQAQDGEEALRLIQQLKPDVCILDIEMPKMSGLDVADQLKAADSSCKVVILTTFARPGYFERALRSDVRGYLLKDGSIEELSHAIREVMQGKREYSSELVMGHFSNENPLTKREQELLSHAANGLTSKEIGTELYLSPGTVRNYLSEILQKVGAKNKVEALVICREKGWLD</sequence>
<keyword evidence="2" id="KW-0902">Two-component regulatory system</keyword>
<evidence type="ECO:0000259" key="7">
    <source>
        <dbReference type="PROSITE" id="PS50043"/>
    </source>
</evidence>
<proteinExistence type="predicted"/>
<feature type="domain" description="Response regulatory" evidence="8">
    <location>
        <begin position="3"/>
        <end position="119"/>
    </location>
</feature>
<name>A0ABZ0KWT9_9BACL</name>
<dbReference type="Proteomes" id="UP001303532">
    <property type="component" value="Chromosome"/>
</dbReference>
<keyword evidence="10" id="KW-1185">Reference proteome</keyword>
<dbReference type="SMART" id="SM00448">
    <property type="entry name" value="REC"/>
    <property type="match status" value="1"/>
</dbReference>
<keyword evidence="3" id="KW-0805">Transcription regulation</keyword>
<reference evidence="9 10" key="1">
    <citation type="submission" date="2023-01" db="EMBL/GenBank/DDBJ databases">
        <title>Sporosarcina sp. nov., isolated from Korean tranditional fermented seafood 'Jeotgal'.</title>
        <authorList>
            <person name="Yang A.-I."/>
        </authorList>
    </citation>
    <scope>NUCLEOTIDE SEQUENCE [LARGE SCALE GENOMIC DNA]</scope>
    <source>
        <strain evidence="9 10">B2O-1</strain>
    </source>
</reference>
<dbReference type="SMART" id="SM00421">
    <property type="entry name" value="HTH_LUXR"/>
    <property type="match status" value="1"/>
</dbReference>
<evidence type="ECO:0000313" key="9">
    <source>
        <dbReference type="EMBL" id="WOV84864.1"/>
    </source>
</evidence>
<dbReference type="Gene3D" id="3.40.50.2300">
    <property type="match status" value="1"/>
</dbReference>
<evidence type="ECO:0000259" key="8">
    <source>
        <dbReference type="PROSITE" id="PS50110"/>
    </source>
</evidence>
<dbReference type="InterPro" id="IPR001789">
    <property type="entry name" value="Sig_transdc_resp-reg_receiver"/>
</dbReference>
<evidence type="ECO:0000256" key="5">
    <source>
        <dbReference type="ARBA" id="ARBA00023163"/>
    </source>
</evidence>
<dbReference type="SUPFAM" id="SSF52172">
    <property type="entry name" value="CheY-like"/>
    <property type="match status" value="1"/>
</dbReference>
<dbReference type="EMBL" id="CP116341">
    <property type="protein sequence ID" value="WOV84864.1"/>
    <property type="molecule type" value="Genomic_DNA"/>
</dbReference>
<dbReference type="PANTHER" id="PTHR43214:SF42">
    <property type="entry name" value="TRANSCRIPTIONAL REGULATORY PROTEIN DESR"/>
    <property type="match status" value="1"/>
</dbReference>
<keyword evidence="4" id="KW-0238">DNA-binding</keyword>
<dbReference type="PANTHER" id="PTHR43214">
    <property type="entry name" value="TWO-COMPONENT RESPONSE REGULATOR"/>
    <property type="match status" value="1"/>
</dbReference>
<keyword evidence="5" id="KW-0804">Transcription</keyword>
<dbReference type="PROSITE" id="PS50043">
    <property type="entry name" value="HTH_LUXR_2"/>
    <property type="match status" value="1"/>
</dbReference>
<dbReference type="RefSeq" id="WP_323692506.1">
    <property type="nucleotide sequence ID" value="NZ_CP116341.1"/>
</dbReference>
<evidence type="ECO:0000256" key="4">
    <source>
        <dbReference type="ARBA" id="ARBA00023125"/>
    </source>
</evidence>
<feature type="domain" description="HTH luxR-type" evidence="7">
    <location>
        <begin position="133"/>
        <end position="198"/>
    </location>
</feature>
<dbReference type="InterPro" id="IPR016032">
    <property type="entry name" value="Sig_transdc_resp-reg_C-effctor"/>
</dbReference>
<dbReference type="InterPro" id="IPR000792">
    <property type="entry name" value="Tscrpt_reg_LuxR_C"/>
</dbReference>
<evidence type="ECO:0000256" key="3">
    <source>
        <dbReference type="ARBA" id="ARBA00023015"/>
    </source>
</evidence>
<dbReference type="InterPro" id="IPR036388">
    <property type="entry name" value="WH-like_DNA-bd_sf"/>
</dbReference>
<dbReference type="InterPro" id="IPR039420">
    <property type="entry name" value="WalR-like"/>
</dbReference>
<dbReference type="PROSITE" id="PS50110">
    <property type="entry name" value="RESPONSE_REGULATORY"/>
    <property type="match status" value="1"/>
</dbReference>
<dbReference type="SUPFAM" id="SSF46894">
    <property type="entry name" value="C-terminal effector domain of the bipartite response regulators"/>
    <property type="match status" value="1"/>
</dbReference>
<dbReference type="CDD" id="cd19930">
    <property type="entry name" value="REC_DesR-like"/>
    <property type="match status" value="1"/>
</dbReference>